<accession>A0A8H3XKV7</accession>
<dbReference type="GO" id="GO:0006351">
    <property type="term" value="P:DNA-templated transcription"/>
    <property type="evidence" value="ECO:0007669"/>
    <property type="project" value="InterPro"/>
</dbReference>
<feature type="compositionally biased region" description="Polar residues" evidence="6">
    <location>
        <begin position="85"/>
        <end position="96"/>
    </location>
</feature>
<dbReference type="Proteomes" id="UP000465221">
    <property type="component" value="Unassembled WGS sequence"/>
</dbReference>
<evidence type="ECO:0000259" key="7">
    <source>
        <dbReference type="PROSITE" id="PS50048"/>
    </source>
</evidence>
<feature type="compositionally biased region" description="Low complexity" evidence="6">
    <location>
        <begin position="67"/>
        <end position="78"/>
    </location>
</feature>
<evidence type="ECO:0000256" key="3">
    <source>
        <dbReference type="ARBA" id="ARBA00023125"/>
    </source>
</evidence>
<protein>
    <submittedName>
        <fullName evidence="8">Uncharacterized transcriptional regulatory protein C1F7.11c</fullName>
    </submittedName>
</protein>
<dbReference type="SUPFAM" id="SSF57701">
    <property type="entry name" value="Zn2/Cys6 DNA-binding domain"/>
    <property type="match status" value="1"/>
</dbReference>
<dbReference type="AlphaFoldDB" id="A0A8H3XKV7"/>
<keyword evidence="5" id="KW-0539">Nucleus</keyword>
<reference evidence="8 9" key="1">
    <citation type="submission" date="2020-01" db="EMBL/GenBank/DDBJ databases">
        <title>Draft genome sequence of Aspergillus udagawae IFM 46972.</title>
        <authorList>
            <person name="Takahashi H."/>
            <person name="Yaguchi T."/>
        </authorList>
    </citation>
    <scope>NUCLEOTIDE SEQUENCE [LARGE SCALE GENOMIC DNA]</scope>
    <source>
        <strain evidence="8 9">IFM 46972</strain>
    </source>
</reference>
<feature type="region of interest" description="Disordered" evidence="6">
    <location>
        <begin position="67"/>
        <end position="105"/>
    </location>
</feature>
<sequence>MSLASPAQPHVSLRHRRYKAALACATCRRRKVKCDGLRPVCGRCKTKRELQETCTYIPASARRSSSVNAPLSSAAASSQLRRPGTSAQTRSEQSDAIGTPSAHAVGDPGEFSFEVKAAVEAKLGLPSSKKRCPIPLTDAPLFGLLSLPEIINAAINPANNVLPPRKHADHLVSLYWRCLDPLEPLLDHRSFWTAYQALFDGGEMECNEHIFLCTLNLVFALSTQLQESTPSEQRHSASRTFFLRAWHLLRPEIVLWQPGSLEIVQCLVLTTRYLQCTPNLQQTWMALGSAVRIALNIGLDRSEKNLAVSDRETQLTRDVWQHCTAPLLIIIQKPFLVARAAFHGTECALLLARRTSKW</sequence>
<dbReference type="EMBL" id="BLKC01000095">
    <property type="protein sequence ID" value="GFF52303.1"/>
    <property type="molecule type" value="Genomic_DNA"/>
</dbReference>
<evidence type="ECO:0000256" key="6">
    <source>
        <dbReference type="SAM" id="MobiDB-lite"/>
    </source>
</evidence>
<keyword evidence="4" id="KW-0804">Transcription</keyword>
<evidence type="ECO:0000256" key="2">
    <source>
        <dbReference type="ARBA" id="ARBA00023015"/>
    </source>
</evidence>
<evidence type="ECO:0000256" key="4">
    <source>
        <dbReference type="ARBA" id="ARBA00023163"/>
    </source>
</evidence>
<comment type="caution">
    <text evidence="8">The sequence shown here is derived from an EMBL/GenBank/DDBJ whole genome shotgun (WGS) entry which is preliminary data.</text>
</comment>
<dbReference type="GO" id="GO:0005634">
    <property type="term" value="C:nucleus"/>
    <property type="evidence" value="ECO:0007669"/>
    <property type="project" value="TreeGrafter"/>
</dbReference>
<proteinExistence type="predicted"/>
<dbReference type="Pfam" id="PF04082">
    <property type="entry name" value="Fungal_trans"/>
    <property type="match status" value="1"/>
</dbReference>
<evidence type="ECO:0000256" key="1">
    <source>
        <dbReference type="ARBA" id="ARBA00022723"/>
    </source>
</evidence>
<dbReference type="CDD" id="cd12148">
    <property type="entry name" value="fungal_TF_MHR"/>
    <property type="match status" value="1"/>
</dbReference>
<keyword evidence="2" id="KW-0805">Transcription regulation</keyword>
<dbReference type="Gene3D" id="4.10.240.10">
    <property type="entry name" value="Zn(2)-C6 fungal-type DNA-binding domain"/>
    <property type="match status" value="1"/>
</dbReference>
<evidence type="ECO:0000313" key="9">
    <source>
        <dbReference type="Proteomes" id="UP000465221"/>
    </source>
</evidence>
<dbReference type="GO" id="GO:0008270">
    <property type="term" value="F:zinc ion binding"/>
    <property type="evidence" value="ECO:0007669"/>
    <property type="project" value="InterPro"/>
</dbReference>
<dbReference type="InterPro" id="IPR001138">
    <property type="entry name" value="Zn2Cys6_DnaBD"/>
</dbReference>
<dbReference type="GO" id="GO:0000435">
    <property type="term" value="P:positive regulation of transcription from RNA polymerase II promoter by galactose"/>
    <property type="evidence" value="ECO:0007669"/>
    <property type="project" value="TreeGrafter"/>
</dbReference>
<organism evidence="8 9">
    <name type="scientific">Aspergillus udagawae</name>
    <dbReference type="NCBI Taxonomy" id="91492"/>
    <lineage>
        <taxon>Eukaryota</taxon>
        <taxon>Fungi</taxon>
        <taxon>Dikarya</taxon>
        <taxon>Ascomycota</taxon>
        <taxon>Pezizomycotina</taxon>
        <taxon>Eurotiomycetes</taxon>
        <taxon>Eurotiomycetidae</taxon>
        <taxon>Eurotiales</taxon>
        <taxon>Aspergillaceae</taxon>
        <taxon>Aspergillus</taxon>
        <taxon>Aspergillus subgen. Fumigati</taxon>
    </lineage>
</organism>
<dbReference type="PANTHER" id="PTHR47424">
    <property type="entry name" value="REGULATORY PROTEIN GAL4"/>
    <property type="match status" value="1"/>
</dbReference>
<dbReference type="SMART" id="SM00066">
    <property type="entry name" value="GAL4"/>
    <property type="match status" value="1"/>
</dbReference>
<dbReference type="PANTHER" id="PTHR47424:SF3">
    <property type="entry name" value="REGULATORY PROTEIN GAL4"/>
    <property type="match status" value="1"/>
</dbReference>
<evidence type="ECO:0000313" key="8">
    <source>
        <dbReference type="EMBL" id="GFF52303.1"/>
    </source>
</evidence>
<dbReference type="Pfam" id="PF00172">
    <property type="entry name" value="Zn_clus"/>
    <property type="match status" value="1"/>
</dbReference>
<dbReference type="GO" id="GO:0000981">
    <property type="term" value="F:DNA-binding transcription factor activity, RNA polymerase II-specific"/>
    <property type="evidence" value="ECO:0007669"/>
    <property type="project" value="InterPro"/>
</dbReference>
<dbReference type="InterPro" id="IPR036864">
    <property type="entry name" value="Zn2-C6_fun-type_DNA-bd_sf"/>
</dbReference>
<feature type="domain" description="Zn(2)-C6 fungal-type" evidence="7">
    <location>
        <begin position="23"/>
        <end position="56"/>
    </location>
</feature>
<dbReference type="PROSITE" id="PS50048">
    <property type="entry name" value="ZN2_CY6_FUNGAL_2"/>
    <property type="match status" value="1"/>
</dbReference>
<name>A0A8H3XKV7_9EURO</name>
<keyword evidence="3" id="KW-0238">DNA-binding</keyword>
<evidence type="ECO:0000256" key="5">
    <source>
        <dbReference type="ARBA" id="ARBA00023242"/>
    </source>
</evidence>
<dbReference type="CDD" id="cd00067">
    <property type="entry name" value="GAL4"/>
    <property type="match status" value="1"/>
</dbReference>
<keyword evidence="1" id="KW-0479">Metal-binding</keyword>
<dbReference type="InterPro" id="IPR007219">
    <property type="entry name" value="XnlR_reg_dom"/>
</dbReference>
<gene>
    <name evidence="8" type="ORF">IFM46972_09505</name>
</gene>
<dbReference type="GO" id="GO:0000978">
    <property type="term" value="F:RNA polymerase II cis-regulatory region sequence-specific DNA binding"/>
    <property type="evidence" value="ECO:0007669"/>
    <property type="project" value="TreeGrafter"/>
</dbReference>
<dbReference type="InterPro" id="IPR051127">
    <property type="entry name" value="Fungal_SecMet_Regulators"/>
</dbReference>